<feature type="compositionally biased region" description="Basic and acidic residues" evidence="1">
    <location>
        <begin position="1"/>
        <end position="22"/>
    </location>
</feature>
<evidence type="ECO:0000313" key="3">
    <source>
        <dbReference type="EMBL" id="MCW3784144.1"/>
    </source>
</evidence>
<dbReference type="Proteomes" id="UP001207582">
    <property type="component" value="Unassembled WGS sequence"/>
</dbReference>
<evidence type="ECO:0000313" key="4">
    <source>
        <dbReference type="Proteomes" id="UP001207582"/>
    </source>
</evidence>
<dbReference type="RefSeq" id="WP_264773432.1">
    <property type="nucleotide sequence ID" value="NZ_JAPDOG010000033.1"/>
</dbReference>
<dbReference type="EMBL" id="JAPDOG010000033">
    <property type="protein sequence ID" value="MCW3784144.1"/>
    <property type="molecule type" value="Genomic_DNA"/>
</dbReference>
<feature type="region of interest" description="Disordered" evidence="1">
    <location>
        <begin position="1"/>
        <end position="23"/>
    </location>
</feature>
<proteinExistence type="predicted"/>
<organism evidence="3 4">
    <name type="scientific">Defluviimonas salinarum</name>
    <dbReference type="NCBI Taxonomy" id="2992147"/>
    <lineage>
        <taxon>Bacteria</taxon>
        <taxon>Pseudomonadati</taxon>
        <taxon>Pseudomonadota</taxon>
        <taxon>Alphaproteobacteria</taxon>
        <taxon>Rhodobacterales</taxon>
        <taxon>Paracoccaceae</taxon>
        <taxon>Albidovulum</taxon>
    </lineage>
</organism>
<reference evidence="3 4" key="1">
    <citation type="submission" date="2022-10" db="EMBL/GenBank/DDBJ databases">
        <title>Defluviimonas sp. CAU 1641 isolated from mud.</title>
        <authorList>
            <person name="Kim W."/>
        </authorList>
    </citation>
    <scope>NUCLEOTIDE SEQUENCE [LARGE SCALE GENOMIC DNA]</scope>
    <source>
        <strain evidence="3 4">CAU 1641</strain>
    </source>
</reference>
<keyword evidence="4" id="KW-1185">Reference proteome</keyword>
<sequence length="322" mass="33758">MSASNKPDRKGRGGKSDAEKLGNDLAEQLNRLKAVQYEHEAVANSTYKSEEATKLFGEAMALTGGHVDSATLAMLRQIDVQARLTEAARKASRDPVKEWKDSVPDWIDASATIKTEALDNLSGALSDVFATGELGLQSFAESMVRVFADLLADQTVKAFLDMLAFSGSCGGSSSMLAQFAMGLFGAHSEVGYSDRPAMGSAAMPIAAFAHAPHFREGTANTSGIPAVLHPNEAVVPLSKGRKIPVDMGGAGTDGGSTSVSFSGDVIANVHVEGGGELSDPKVAAKLSSTIAETIRLKIQEEIAEQVRYGGLLNPRGASSVRF</sequence>
<dbReference type="Pfam" id="PF09718">
    <property type="entry name" value="Tape_meas_lam_C"/>
    <property type="match status" value="1"/>
</dbReference>
<evidence type="ECO:0000256" key="1">
    <source>
        <dbReference type="SAM" id="MobiDB-lite"/>
    </source>
</evidence>
<accession>A0ABT3J8Y1</accession>
<evidence type="ECO:0000259" key="2">
    <source>
        <dbReference type="Pfam" id="PF09718"/>
    </source>
</evidence>
<feature type="domain" description="Bacteriophage tail tape measure C-terminal" evidence="2">
    <location>
        <begin position="95"/>
        <end position="156"/>
    </location>
</feature>
<gene>
    <name evidence="3" type="ORF">OM960_21665</name>
</gene>
<comment type="caution">
    <text evidence="3">The sequence shown here is derived from an EMBL/GenBank/DDBJ whole genome shotgun (WGS) entry which is preliminary data.</text>
</comment>
<dbReference type="InterPro" id="IPR006431">
    <property type="entry name" value="Phage_tape_meas_C"/>
</dbReference>
<name>A0ABT3J8Y1_9RHOB</name>
<protein>
    <recommendedName>
        <fullName evidence="2">Bacteriophage tail tape measure C-terminal domain-containing protein</fullName>
    </recommendedName>
</protein>